<organism evidence="2">
    <name type="scientific">Lotus japonicus</name>
    <name type="common">Lotus corniculatus var. japonicus</name>
    <dbReference type="NCBI Taxonomy" id="34305"/>
    <lineage>
        <taxon>Eukaryota</taxon>
        <taxon>Viridiplantae</taxon>
        <taxon>Streptophyta</taxon>
        <taxon>Embryophyta</taxon>
        <taxon>Tracheophyta</taxon>
        <taxon>Spermatophyta</taxon>
        <taxon>Magnoliopsida</taxon>
        <taxon>eudicotyledons</taxon>
        <taxon>Gunneridae</taxon>
        <taxon>Pentapetalae</taxon>
        <taxon>rosids</taxon>
        <taxon>fabids</taxon>
        <taxon>Fabales</taxon>
        <taxon>Fabaceae</taxon>
        <taxon>Papilionoideae</taxon>
        <taxon>50 kb inversion clade</taxon>
        <taxon>NPAAA clade</taxon>
        <taxon>Hologalegina</taxon>
        <taxon>robinioid clade</taxon>
        <taxon>Loteae</taxon>
        <taxon>Lotus</taxon>
    </lineage>
</organism>
<dbReference type="AlphaFoldDB" id="I3SMH5"/>
<evidence type="ECO:0000313" key="2">
    <source>
        <dbReference type="EMBL" id="AFK41467.1"/>
    </source>
</evidence>
<keyword evidence="1" id="KW-0812">Transmembrane</keyword>
<accession>I3SMH5</accession>
<name>I3SMH5_LOTJA</name>
<evidence type="ECO:0000256" key="1">
    <source>
        <dbReference type="SAM" id="Phobius"/>
    </source>
</evidence>
<protein>
    <submittedName>
        <fullName evidence="2">Uncharacterized protein</fullName>
    </submittedName>
</protein>
<dbReference type="EMBL" id="BT141673">
    <property type="protein sequence ID" value="AFK41467.1"/>
    <property type="molecule type" value="mRNA"/>
</dbReference>
<proteinExistence type="evidence at transcript level"/>
<sequence length="77" mass="8971">MDRAGHKYFYTRPKEGVSQTKEAMAGTDKTLRILALPFRRTRKPAGRFFWICLIYIGICALVVRPKCRKSPYHDQPL</sequence>
<reference evidence="2" key="1">
    <citation type="submission" date="2012-05" db="EMBL/GenBank/DDBJ databases">
        <authorList>
            <person name="Krishnakumar V."/>
            <person name="Cheung F."/>
            <person name="Xiao Y."/>
            <person name="Chan A."/>
            <person name="Moskal W.A."/>
            <person name="Town C.D."/>
        </authorList>
    </citation>
    <scope>NUCLEOTIDE SEQUENCE</scope>
</reference>
<keyword evidence="1" id="KW-1133">Transmembrane helix</keyword>
<keyword evidence="1" id="KW-0472">Membrane</keyword>
<feature type="transmembrane region" description="Helical" evidence="1">
    <location>
        <begin position="45"/>
        <end position="63"/>
    </location>
</feature>